<accession>A0A7W9LZ37</accession>
<gene>
    <name evidence="4" type="ORF">F4560_001066</name>
</gene>
<name>A0A7W9LZ37_9PSEU</name>
<dbReference type="InterPro" id="IPR012495">
    <property type="entry name" value="TadE-like_dom"/>
</dbReference>
<keyword evidence="5" id="KW-1185">Reference proteome</keyword>
<proteinExistence type="predicted"/>
<protein>
    <submittedName>
        <fullName evidence="4">Flp pilus assembly protein TadG</fullName>
    </submittedName>
</protein>
<evidence type="ECO:0000256" key="1">
    <source>
        <dbReference type="SAM" id="MobiDB-lite"/>
    </source>
</evidence>
<evidence type="ECO:0000259" key="3">
    <source>
        <dbReference type="Pfam" id="PF07811"/>
    </source>
</evidence>
<feature type="region of interest" description="Disordered" evidence="1">
    <location>
        <begin position="127"/>
        <end position="152"/>
    </location>
</feature>
<dbReference type="Pfam" id="PF07811">
    <property type="entry name" value="TadE"/>
    <property type="match status" value="1"/>
</dbReference>
<dbReference type="AlphaFoldDB" id="A0A7W9LZ37"/>
<keyword evidence="2" id="KW-0812">Transmembrane</keyword>
<dbReference type="Proteomes" id="UP000552097">
    <property type="component" value="Unassembled WGS sequence"/>
</dbReference>
<dbReference type="EMBL" id="JACHMO010000001">
    <property type="protein sequence ID" value="MBB5801298.1"/>
    <property type="molecule type" value="Genomic_DNA"/>
</dbReference>
<dbReference type="RefSeq" id="WP_184916946.1">
    <property type="nucleotide sequence ID" value="NZ_JACHMO010000001.1"/>
</dbReference>
<sequence length="152" mass="15719">MSARVVSIRLDDRGSAATELTLLTPLLVLVLLFVVLCGRLAETKLRINDVAHQAARAATLARTPIQALSDAEATAATALAEAGVACRSLRVAADLQGLRPGSTVTVTVACTVGLDDLALLGVSGSRTFESSFSSPVDRWRGTASSAREGGSR</sequence>
<feature type="domain" description="TadE-like" evidence="3">
    <location>
        <begin position="14"/>
        <end position="56"/>
    </location>
</feature>
<evidence type="ECO:0000313" key="4">
    <source>
        <dbReference type="EMBL" id="MBB5801298.1"/>
    </source>
</evidence>
<organism evidence="4 5">
    <name type="scientific">Saccharothrix ecbatanensis</name>
    <dbReference type="NCBI Taxonomy" id="1105145"/>
    <lineage>
        <taxon>Bacteria</taxon>
        <taxon>Bacillati</taxon>
        <taxon>Actinomycetota</taxon>
        <taxon>Actinomycetes</taxon>
        <taxon>Pseudonocardiales</taxon>
        <taxon>Pseudonocardiaceae</taxon>
        <taxon>Saccharothrix</taxon>
    </lineage>
</organism>
<comment type="caution">
    <text evidence="4">The sequence shown here is derived from an EMBL/GenBank/DDBJ whole genome shotgun (WGS) entry which is preliminary data.</text>
</comment>
<evidence type="ECO:0000256" key="2">
    <source>
        <dbReference type="SAM" id="Phobius"/>
    </source>
</evidence>
<evidence type="ECO:0000313" key="5">
    <source>
        <dbReference type="Proteomes" id="UP000552097"/>
    </source>
</evidence>
<feature type="transmembrane region" description="Helical" evidence="2">
    <location>
        <begin position="20"/>
        <end position="38"/>
    </location>
</feature>
<reference evidence="4 5" key="1">
    <citation type="submission" date="2020-08" db="EMBL/GenBank/DDBJ databases">
        <title>Sequencing the genomes of 1000 actinobacteria strains.</title>
        <authorList>
            <person name="Klenk H.-P."/>
        </authorList>
    </citation>
    <scope>NUCLEOTIDE SEQUENCE [LARGE SCALE GENOMIC DNA]</scope>
    <source>
        <strain evidence="4 5">DSM 45486</strain>
    </source>
</reference>
<keyword evidence="2" id="KW-0472">Membrane</keyword>
<keyword evidence="2" id="KW-1133">Transmembrane helix</keyword>